<dbReference type="InterPro" id="IPR050463">
    <property type="entry name" value="Gfo/Idh/MocA_oxidrdct_glycsds"/>
</dbReference>
<dbReference type="RefSeq" id="WP_283369340.1">
    <property type="nucleotide sequence ID" value="NZ_JASHID010000004.1"/>
</dbReference>
<evidence type="ECO:0000313" key="6">
    <source>
        <dbReference type="Proteomes" id="UP001236569"/>
    </source>
</evidence>
<organism evidence="5 6">
    <name type="scientific">Flectobacillus longus</name>
    <dbReference type="NCBI Taxonomy" id="2984207"/>
    <lineage>
        <taxon>Bacteria</taxon>
        <taxon>Pseudomonadati</taxon>
        <taxon>Bacteroidota</taxon>
        <taxon>Cytophagia</taxon>
        <taxon>Cytophagales</taxon>
        <taxon>Flectobacillaceae</taxon>
        <taxon>Flectobacillus</taxon>
    </lineage>
</organism>
<keyword evidence="2" id="KW-0732">Signal</keyword>
<keyword evidence="1" id="KW-0560">Oxidoreductase</keyword>
<dbReference type="PANTHER" id="PTHR43818:SF11">
    <property type="entry name" value="BCDNA.GH03377"/>
    <property type="match status" value="1"/>
</dbReference>
<evidence type="ECO:0000256" key="1">
    <source>
        <dbReference type="ARBA" id="ARBA00023002"/>
    </source>
</evidence>
<evidence type="ECO:0000259" key="3">
    <source>
        <dbReference type="Pfam" id="PF01408"/>
    </source>
</evidence>
<evidence type="ECO:0000259" key="4">
    <source>
        <dbReference type="Pfam" id="PF22725"/>
    </source>
</evidence>
<feature type="signal peptide" evidence="2">
    <location>
        <begin position="1"/>
        <end position="21"/>
    </location>
</feature>
<dbReference type="SUPFAM" id="SSF51735">
    <property type="entry name" value="NAD(P)-binding Rossmann-fold domains"/>
    <property type="match status" value="1"/>
</dbReference>
<gene>
    <name evidence="5" type="ORF">QM480_07260</name>
</gene>
<feature type="domain" description="Gfo/Idh/MocA-like oxidoreductase N-terminal" evidence="3">
    <location>
        <begin position="26"/>
        <end position="141"/>
    </location>
</feature>
<protein>
    <submittedName>
        <fullName evidence="5">Gfo/Idh/MocA family oxidoreductase</fullName>
    </submittedName>
</protein>
<name>A0ABT6YKP0_9BACT</name>
<proteinExistence type="predicted"/>
<evidence type="ECO:0000256" key="2">
    <source>
        <dbReference type="SAM" id="SignalP"/>
    </source>
</evidence>
<dbReference type="Gene3D" id="3.40.50.720">
    <property type="entry name" value="NAD(P)-binding Rossmann-like Domain"/>
    <property type="match status" value="1"/>
</dbReference>
<dbReference type="SUPFAM" id="SSF55347">
    <property type="entry name" value="Glyceraldehyde-3-phosphate dehydrogenase-like, C-terminal domain"/>
    <property type="match status" value="1"/>
</dbReference>
<reference evidence="5 6" key="1">
    <citation type="submission" date="2023-05" db="EMBL/GenBank/DDBJ databases">
        <title>Novel species of genus Flectobacillus isolated from stream in China.</title>
        <authorList>
            <person name="Lu H."/>
        </authorList>
    </citation>
    <scope>NUCLEOTIDE SEQUENCE [LARGE SCALE GENOMIC DNA]</scope>
    <source>
        <strain evidence="5 6">DC10W</strain>
    </source>
</reference>
<sequence>MKKIHSLFLILLLTLSIFADARPIRVGVAGMTHDHINQVFGYIGKQSDVEIVGFAEPNKDLAMRLLKRHNLPESMWFPTLEALIQQKQPEAVCAFNSIYEHLSVVESCAPKGIHVIVEKPLAVNNQHLALMKALVEKYKIHLLTNFETTWYASHAKVWEMAKQNKNLGEIKKVVFKDGHNGPIEIGCSKEFTNWLTDPIQNGGGAVVDFGCYGANIMTWLMDGQKPISVTAVTQQDKPSVYPKVDDEATIILKYPNSQAVIQASWNWPFGVKDTEVYGTSGILIANKEAKMRYVFGEANNAEKWIDLAPLPDEQSNVFAYLAAVVNGKIKPEKDLSSFAVNSVVVEILSAAKESAKTGKTIYFSK</sequence>
<comment type="caution">
    <text evidence="5">The sequence shown here is derived from an EMBL/GenBank/DDBJ whole genome shotgun (WGS) entry which is preliminary data.</text>
</comment>
<dbReference type="InterPro" id="IPR055170">
    <property type="entry name" value="GFO_IDH_MocA-like_dom"/>
</dbReference>
<dbReference type="PANTHER" id="PTHR43818">
    <property type="entry name" value="BCDNA.GH03377"/>
    <property type="match status" value="1"/>
</dbReference>
<dbReference type="Pfam" id="PF22725">
    <property type="entry name" value="GFO_IDH_MocA_C3"/>
    <property type="match status" value="1"/>
</dbReference>
<keyword evidence="6" id="KW-1185">Reference proteome</keyword>
<accession>A0ABT6YKP0</accession>
<feature type="domain" description="GFO/IDH/MocA-like oxidoreductase" evidence="4">
    <location>
        <begin position="163"/>
        <end position="283"/>
    </location>
</feature>
<dbReference type="Gene3D" id="3.30.360.10">
    <property type="entry name" value="Dihydrodipicolinate Reductase, domain 2"/>
    <property type="match status" value="1"/>
</dbReference>
<dbReference type="EMBL" id="JASHID010000004">
    <property type="protein sequence ID" value="MDI9864115.1"/>
    <property type="molecule type" value="Genomic_DNA"/>
</dbReference>
<evidence type="ECO:0000313" key="5">
    <source>
        <dbReference type="EMBL" id="MDI9864115.1"/>
    </source>
</evidence>
<dbReference type="Proteomes" id="UP001236569">
    <property type="component" value="Unassembled WGS sequence"/>
</dbReference>
<dbReference type="InterPro" id="IPR000683">
    <property type="entry name" value="Gfo/Idh/MocA-like_OxRdtase_N"/>
</dbReference>
<dbReference type="InterPro" id="IPR036291">
    <property type="entry name" value="NAD(P)-bd_dom_sf"/>
</dbReference>
<feature type="chain" id="PRO_5045646810" evidence="2">
    <location>
        <begin position="22"/>
        <end position="365"/>
    </location>
</feature>
<dbReference type="Pfam" id="PF01408">
    <property type="entry name" value="GFO_IDH_MocA"/>
    <property type="match status" value="1"/>
</dbReference>